<keyword evidence="2" id="KW-1185">Reference proteome</keyword>
<protein>
    <submittedName>
        <fullName evidence="1">Uncharacterized protein</fullName>
    </submittedName>
</protein>
<accession>A0ACB9APR2</accession>
<gene>
    <name evidence="1" type="ORF">L2E82_40190</name>
</gene>
<organism evidence="1 2">
    <name type="scientific">Cichorium intybus</name>
    <name type="common">Chicory</name>
    <dbReference type="NCBI Taxonomy" id="13427"/>
    <lineage>
        <taxon>Eukaryota</taxon>
        <taxon>Viridiplantae</taxon>
        <taxon>Streptophyta</taxon>
        <taxon>Embryophyta</taxon>
        <taxon>Tracheophyta</taxon>
        <taxon>Spermatophyta</taxon>
        <taxon>Magnoliopsida</taxon>
        <taxon>eudicotyledons</taxon>
        <taxon>Gunneridae</taxon>
        <taxon>Pentapetalae</taxon>
        <taxon>asterids</taxon>
        <taxon>campanulids</taxon>
        <taxon>Asterales</taxon>
        <taxon>Asteraceae</taxon>
        <taxon>Cichorioideae</taxon>
        <taxon>Cichorieae</taxon>
        <taxon>Cichoriinae</taxon>
        <taxon>Cichorium</taxon>
    </lineage>
</organism>
<evidence type="ECO:0000313" key="1">
    <source>
        <dbReference type="EMBL" id="KAI3710410.1"/>
    </source>
</evidence>
<dbReference type="EMBL" id="CM042015">
    <property type="protein sequence ID" value="KAI3710410.1"/>
    <property type="molecule type" value="Genomic_DNA"/>
</dbReference>
<evidence type="ECO:0000313" key="2">
    <source>
        <dbReference type="Proteomes" id="UP001055811"/>
    </source>
</evidence>
<dbReference type="Proteomes" id="UP001055811">
    <property type="component" value="Linkage Group LG07"/>
</dbReference>
<sequence length="353" mass="37927">MESSFIIQTLLLLLLQIICLAAGQVNYFPIFRCRDNGNFTKNSTYETNLETALASLSSAASTNYGFYNTYAGVSPNTVTAIAICRGDVGSETCRDCISNTVLLLRQNCINNIEALIWNSNCTVRYSNRTYASVVEARPSAKVSGSVNASDFDVFGKALRGLEGRLRSVAAGGNSLRKFATGDVGFGPDSSKIYAMLQCSPDLSSFDCNSCLSIVYTESQGCCDGKIDVGVFYPSCYIRYSNTSFYNNPPAIMLPSLPPSSTKSPAVQGGVDSEKGGKRKSSKSVYVIVPVACVFAGLVLIGLCIFMKKRRKNIAATKKESGTAFSSLVMSENQNHSANLAQVGSGITFEDLIF</sequence>
<comment type="caution">
    <text evidence="1">The sequence shown here is derived from an EMBL/GenBank/DDBJ whole genome shotgun (WGS) entry which is preliminary data.</text>
</comment>
<proteinExistence type="predicted"/>
<reference evidence="2" key="1">
    <citation type="journal article" date="2022" name="Mol. Ecol. Resour.">
        <title>The genomes of chicory, endive, great burdock and yacon provide insights into Asteraceae palaeo-polyploidization history and plant inulin production.</title>
        <authorList>
            <person name="Fan W."/>
            <person name="Wang S."/>
            <person name="Wang H."/>
            <person name="Wang A."/>
            <person name="Jiang F."/>
            <person name="Liu H."/>
            <person name="Zhao H."/>
            <person name="Xu D."/>
            <person name="Zhang Y."/>
        </authorList>
    </citation>
    <scope>NUCLEOTIDE SEQUENCE [LARGE SCALE GENOMIC DNA]</scope>
    <source>
        <strain evidence="2">cv. Punajuju</strain>
    </source>
</reference>
<name>A0ACB9APR2_CICIN</name>
<reference evidence="1 2" key="2">
    <citation type="journal article" date="2022" name="Mol. Ecol. Resour.">
        <title>The genomes of chicory, endive, great burdock and yacon provide insights into Asteraceae paleo-polyploidization history and plant inulin production.</title>
        <authorList>
            <person name="Fan W."/>
            <person name="Wang S."/>
            <person name="Wang H."/>
            <person name="Wang A."/>
            <person name="Jiang F."/>
            <person name="Liu H."/>
            <person name="Zhao H."/>
            <person name="Xu D."/>
            <person name="Zhang Y."/>
        </authorList>
    </citation>
    <scope>NUCLEOTIDE SEQUENCE [LARGE SCALE GENOMIC DNA]</scope>
    <source>
        <strain evidence="2">cv. Punajuju</strain>
        <tissue evidence="1">Leaves</tissue>
    </source>
</reference>